<keyword evidence="13" id="KW-0472">Membrane</keyword>
<keyword evidence="9 17" id="KW-0946">Virion</keyword>
<evidence type="ECO:0000256" key="3">
    <source>
        <dbReference type="ARBA" id="ARBA00011881"/>
    </source>
</evidence>
<protein>
    <recommendedName>
        <fullName evidence="17">Neuraminidase</fullName>
        <ecNumber evidence="17">3.2.1.18</ecNumber>
    </recommendedName>
</protein>
<evidence type="ECO:0000256" key="9">
    <source>
        <dbReference type="ARBA" id="ARBA00022844"/>
    </source>
</evidence>
<comment type="similarity">
    <text evidence="17">Belongs to the glycosyl hydrolase 34 family.</text>
</comment>
<feature type="non-terminal residue" evidence="18">
    <location>
        <position position="447"/>
    </location>
</feature>
<comment type="catalytic activity">
    <reaction evidence="17">
        <text>Hydrolysis of alpha-(2-&gt;3)-, alpha-(2-&gt;6)-, alpha-(2-&gt;8)- glycosidic linkages of terminal sialic acid residues in oligosaccharides, glycoproteins, glycolipids, colominic acid and synthetic substrates.</text>
        <dbReference type="EC" id="3.2.1.18"/>
    </reaction>
</comment>
<keyword evidence="14" id="KW-1015">Disulfide bond</keyword>
<keyword evidence="16 17" id="KW-0326">Glycosidase</keyword>
<dbReference type="GO" id="GO:0005975">
    <property type="term" value="P:carbohydrate metabolic process"/>
    <property type="evidence" value="ECO:0007669"/>
    <property type="project" value="UniProtKB-UniRule"/>
</dbReference>
<dbReference type="InterPro" id="IPR036278">
    <property type="entry name" value="Sialidase_sf"/>
</dbReference>
<evidence type="ECO:0000256" key="15">
    <source>
        <dbReference type="ARBA" id="ARBA00023180"/>
    </source>
</evidence>
<keyword evidence="7 17" id="KW-0378">Hydrolase</keyword>
<evidence type="ECO:0000256" key="4">
    <source>
        <dbReference type="ARBA" id="ARBA00022511"/>
    </source>
</evidence>
<evidence type="ECO:0000256" key="10">
    <source>
        <dbReference type="ARBA" id="ARBA00022870"/>
    </source>
</evidence>
<dbReference type="GO" id="GO:0046872">
    <property type="term" value="F:metal ion binding"/>
    <property type="evidence" value="ECO:0007669"/>
    <property type="project" value="UniProtKB-KW"/>
</dbReference>
<comment type="subcellular location">
    <subcellularLocation>
        <location evidence="2">Host membrane</location>
        <topology evidence="2">Single-pass type II membrane protein</topology>
    </subcellularLocation>
    <subcellularLocation>
        <location evidence="17">Virion membrane</location>
    </subcellularLocation>
    <subcellularLocation>
        <location evidence="17">Host apical cell membrane</location>
        <topology evidence="17">Single-pass type II membrane protein</topology>
    </subcellularLocation>
</comment>
<evidence type="ECO:0000256" key="12">
    <source>
        <dbReference type="ARBA" id="ARBA00022989"/>
    </source>
</evidence>
<gene>
    <name evidence="17 18" type="primary">NA</name>
</gene>
<dbReference type="HAMAP" id="MF_04071">
    <property type="entry name" value="INFV_NRAM"/>
    <property type="match status" value="1"/>
</dbReference>
<keyword evidence="4 17" id="KW-1032">Host cell membrane</keyword>
<keyword evidence="11" id="KW-0735">Signal-anchor</keyword>
<dbReference type="GO" id="GO:0020002">
    <property type="term" value="C:host cell plasma membrane"/>
    <property type="evidence" value="ECO:0007669"/>
    <property type="project" value="UniProtKB-SubCell"/>
</dbReference>
<dbReference type="GO" id="GO:0004308">
    <property type="term" value="F:exo-alpha-sialidase activity"/>
    <property type="evidence" value="ECO:0007669"/>
    <property type="project" value="UniProtKB-UniRule"/>
</dbReference>
<dbReference type="InterPro" id="IPR001860">
    <property type="entry name" value="Glyco_hydro_34"/>
</dbReference>
<keyword evidence="12" id="KW-1133">Transmembrane helix</keyword>
<feature type="non-terminal residue" evidence="18">
    <location>
        <position position="1"/>
    </location>
</feature>
<dbReference type="SUPFAM" id="SSF50939">
    <property type="entry name" value="Sialidases"/>
    <property type="match status" value="1"/>
</dbReference>
<evidence type="ECO:0000313" key="18">
    <source>
        <dbReference type="EMBL" id="AGI01223.1"/>
    </source>
</evidence>
<name>M9Q6D9_9INFA</name>
<dbReference type="GO" id="GO:0016020">
    <property type="term" value="C:membrane"/>
    <property type="evidence" value="ECO:0007669"/>
    <property type="project" value="InterPro"/>
</dbReference>
<comment type="function">
    <text evidence="17">Catalyzes the removal of terminal sialic acid residues from viral and cellular glycoconjugates.</text>
</comment>
<evidence type="ECO:0000256" key="8">
    <source>
        <dbReference type="ARBA" id="ARBA00022837"/>
    </source>
</evidence>
<evidence type="ECO:0000256" key="2">
    <source>
        <dbReference type="ARBA" id="ARBA00004597"/>
    </source>
</evidence>
<comment type="PTM">
    <text evidence="17">N-glycosylated.</text>
</comment>
<evidence type="ECO:0000256" key="1">
    <source>
        <dbReference type="ARBA" id="ARBA00001913"/>
    </source>
</evidence>
<keyword evidence="15 17" id="KW-0325">Glycoprotein</keyword>
<proteinExistence type="inferred from homology"/>
<evidence type="ECO:0000256" key="14">
    <source>
        <dbReference type="ARBA" id="ARBA00023157"/>
    </source>
</evidence>
<accession>M9Q6D9</accession>
<keyword evidence="10 17" id="KW-1043">Host membrane</keyword>
<organism evidence="18">
    <name type="scientific">Influenza A virus</name>
    <name type="common">A/Taiwan/90/2006(H1N1)</name>
    <dbReference type="NCBI Taxonomy" id="1302118"/>
    <lineage>
        <taxon>Viruses</taxon>
        <taxon>Riboviria</taxon>
        <taxon>Orthornavirae</taxon>
        <taxon>Negarnaviricota</taxon>
        <taxon>Polyploviricotina</taxon>
        <taxon>Insthoviricetes</taxon>
        <taxon>Articulavirales</taxon>
        <taxon>Orthomyxoviridae</taxon>
        <taxon>Alphainfluenzavirus</taxon>
        <taxon>Alphainfluenzavirus influenzae</taxon>
        <taxon>Influenza A virus</taxon>
    </lineage>
</organism>
<evidence type="ECO:0000256" key="5">
    <source>
        <dbReference type="ARBA" id="ARBA00022692"/>
    </source>
</evidence>
<evidence type="ECO:0000256" key="6">
    <source>
        <dbReference type="ARBA" id="ARBA00022723"/>
    </source>
</evidence>
<keyword evidence="5" id="KW-0812">Transmembrane</keyword>
<evidence type="ECO:0000256" key="16">
    <source>
        <dbReference type="ARBA" id="ARBA00023295"/>
    </source>
</evidence>
<dbReference type="EC" id="3.2.1.18" evidence="17"/>
<keyword evidence="8 17" id="KW-0106">Calcium</keyword>
<reference evidence="18" key="1">
    <citation type="journal article" date="2013" name="PLoS ONE">
        <title>Exploring the molecular epidemiology and evolutionary dynamics of influenza A virus in taiwan.</title>
        <authorList>
            <person name="Lin J.H."/>
            <person name="Chiu S.C."/>
            <person name="Lin Y.C."/>
            <person name="Cheng J.C."/>
            <person name="Wu H.S."/>
            <person name="Salemi M."/>
            <person name="Liu H.F."/>
        </authorList>
    </citation>
    <scope>NUCLEOTIDE SEQUENCE</scope>
    <source>
        <strain evidence="18">A/Taiwan/90/2006</strain>
    </source>
</reference>
<evidence type="ECO:0000256" key="7">
    <source>
        <dbReference type="ARBA" id="ARBA00022801"/>
    </source>
</evidence>
<evidence type="ECO:0000256" key="17">
    <source>
        <dbReference type="RuleBase" id="RU361252"/>
    </source>
</evidence>
<evidence type="ECO:0000256" key="13">
    <source>
        <dbReference type="ARBA" id="ARBA00023136"/>
    </source>
</evidence>
<dbReference type="GO" id="GO:0055036">
    <property type="term" value="C:virion membrane"/>
    <property type="evidence" value="ECO:0007669"/>
    <property type="project" value="UniProtKB-SubCell"/>
</dbReference>
<dbReference type="Gene3D" id="2.120.10.10">
    <property type="match status" value="1"/>
</dbReference>
<comment type="subunit">
    <text evidence="3 17">Homotetramer.</text>
</comment>
<comment type="cofactor">
    <cofactor evidence="1 17">
        <name>Ca(2+)</name>
        <dbReference type="ChEBI" id="CHEBI:29108"/>
    </cofactor>
</comment>
<reference evidence="18" key="2">
    <citation type="submission" date="2013-03" db="EMBL/GenBank/DDBJ databases">
        <authorList>
            <person name="Lin J.-H."/>
            <person name="Chiu S.-C."/>
            <person name="Lin Y.-C."/>
            <person name="Cheng J.-C."/>
            <person name="Wu H.-S."/>
            <person name="Salemi M."/>
            <person name="Liu H.-F."/>
        </authorList>
    </citation>
    <scope>NUCLEOTIDE SEQUENCE</scope>
    <source>
        <strain evidence="18">A/Taiwan/90/2006</strain>
    </source>
</reference>
<keyword evidence="6 17" id="KW-0479">Metal-binding</keyword>
<evidence type="ECO:0000256" key="11">
    <source>
        <dbReference type="ARBA" id="ARBA00022968"/>
    </source>
</evidence>
<dbReference type="Pfam" id="PF00064">
    <property type="entry name" value="Neur"/>
    <property type="match status" value="1"/>
</dbReference>
<dbReference type="EMBL" id="KC739332">
    <property type="protein sequence ID" value="AGI01223.1"/>
    <property type="molecule type" value="Viral_cRNA"/>
</dbReference>
<sequence>GSISIAIGIISLILQIGNIISIWASHSIQTGSQNHTGICNQRIITYENSTWVNNTYVNINNTNVVAEKDKTSVTLAGNSSLCSISGWAIYTKDNSIRIGSKGDVFVIREPFISCSHLECRTFFLTQGALLNDKHSNGTVKDRSPYRALMSCPLGEAPSPYNSRFESVAWSASACHDGMGWLTIGISGPDNGAVAVLKYNGIITETIKSWKKRILRTQESECVCMNGSCFTIMTDGPSNGAASYKIFKIEKGKVTKTIELNAPNFHYEECSCYPDTGTVMCVCRDNWHGSNRPWVSFNQNLDYQLGYICSGVFGDNPRPKDGEGSCNPVTVDGADGVKGFSYKYGNGVWIGRTKSNRLRKGFEMIWDPNGWANTDSDFSVKQDVVAITDWSGYSGSFVQHPELTGLDCIRPCFWVELVRGLPRENTTIWTSGSSISFCGVNSGTANWS</sequence>